<dbReference type="EMBL" id="JAMRXG010000018">
    <property type="protein sequence ID" value="MCM6777961.1"/>
    <property type="molecule type" value="Genomic_DNA"/>
</dbReference>
<dbReference type="PANTHER" id="PTHR35526:SF3">
    <property type="entry name" value="ANTI-SIGMA-F FACTOR RSBW"/>
    <property type="match status" value="1"/>
</dbReference>
<keyword evidence="1" id="KW-0547">Nucleotide-binding</keyword>
<accession>A0A9X2EGL6</accession>
<reference evidence="1" key="1">
    <citation type="submission" date="2022-06" db="EMBL/GenBank/DDBJ databases">
        <title>Novel species in genus nocardia.</title>
        <authorList>
            <person name="Li F."/>
        </authorList>
    </citation>
    <scope>NUCLEOTIDE SEQUENCE</scope>
    <source>
        <strain evidence="1">CDC141</strain>
    </source>
</reference>
<dbReference type="Gene3D" id="3.30.750.24">
    <property type="entry name" value="STAS domain"/>
    <property type="match status" value="1"/>
</dbReference>
<keyword evidence="1" id="KW-0067">ATP-binding</keyword>
<dbReference type="AlphaFoldDB" id="A0A9X2EGL6"/>
<dbReference type="Gene3D" id="3.30.565.10">
    <property type="entry name" value="Histidine kinase-like ATPase, C-terminal domain"/>
    <property type="match status" value="1"/>
</dbReference>
<dbReference type="Proteomes" id="UP001139157">
    <property type="component" value="Unassembled WGS sequence"/>
</dbReference>
<dbReference type="PANTHER" id="PTHR35526">
    <property type="entry name" value="ANTI-SIGMA-F FACTOR RSBW-RELATED"/>
    <property type="match status" value="1"/>
</dbReference>
<name>A0A9X2EGL6_9NOCA</name>
<protein>
    <submittedName>
        <fullName evidence="1">ATP-binding protein</fullName>
    </submittedName>
</protein>
<organism evidence="1 2">
    <name type="scientific">Nocardia pulmonis</name>
    <dbReference type="NCBI Taxonomy" id="2951408"/>
    <lineage>
        <taxon>Bacteria</taxon>
        <taxon>Bacillati</taxon>
        <taxon>Actinomycetota</taxon>
        <taxon>Actinomycetes</taxon>
        <taxon>Mycobacteriales</taxon>
        <taxon>Nocardiaceae</taxon>
        <taxon>Nocardia</taxon>
    </lineage>
</organism>
<dbReference type="GO" id="GO:0005524">
    <property type="term" value="F:ATP binding"/>
    <property type="evidence" value="ECO:0007669"/>
    <property type="project" value="UniProtKB-KW"/>
</dbReference>
<comment type="caution">
    <text evidence="1">The sequence shown here is derived from an EMBL/GenBank/DDBJ whole genome shotgun (WGS) entry which is preliminary data.</text>
</comment>
<sequence length="257" mass="28764">MSDVTAEHEIKWSVHRLRGCSVVRPVGELDATTYRGFGDDLVKFTLDLPRAVIVVADELVVRAEPLLTAFANAWMRGNDWPGVPILLVVQDSGNRRVFECSAIRRFVPVYASVIAALRGAEEPPLRRRMSITLVRTGNCAQRARRFVDEVCEEWKIVQVRSDAELVTTEFVENSLRHNRVGTDLSVRLELHQDLLTVAVGDDDPREAVLREPLPGDTRLYGLHVVARMARAWGCAPRWPVGKVVWAALPIGPRCQLG</sequence>
<dbReference type="InterPro" id="IPR050267">
    <property type="entry name" value="Anti-sigma-factor_SerPK"/>
</dbReference>
<dbReference type="RefSeq" id="WP_251917422.1">
    <property type="nucleotide sequence ID" value="NZ_JAMRXG010000018.1"/>
</dbReference>
<gene>
    <name evidence="1" type="ORF">NDR86_31205</name>
</gene>
<proteinExistence type="predicted"/>
<dbReference type="InterPro" id="IPR036890">
    <property type="entry name" value="HATPase_C_sf"/>
</dbReference>
<evidence type="ECO:0000313" key="2">
    <source>
        <dbReference type="Proteomes" id="UP001139157"/>
    </source>
</evidence>
<dbReference type="CDD" id="cd16936">
    <property type="entry name" value="HATPase_RsbW-like"/>
    <property type="match status" value="1"/>
</dbReference>
<dbReference type="InterPro" id="IPR036513">
    <property type="entry name" value="STAS_dom_sf"/>
</dbReference>
<keyword evidence="2" id="KW-1185">Reference proteome</keyword>
<evidence type="ECO:0000313" key="1">
    <source>
        <dbReference type="EMBL" id="MCM6777961.1"/>
    </source>
</evidence>